<keyword evidence="2" id="KW-0408">Iron</keyword>
<evidence type="ECO:0000256" key="3">
    <source>
        <dbReference type="ARBA" id="ARBA00023014"/>
    </source>
</evidence>
<dbReference type="RefSeq" id="WP_013380278.1">
    <property type="nucleotide sequence ID" value="NC_014624.2"/>
</dbReference>
<name>A0AB74F147_9FIRM</name>
<dbReference type="GO" id="GO:0051536">
    <property type="term" value="F:iron-sulfur cluster binding"/>
    <property type="evidence" value="ECO:0007669"/>
    <property type="project" value="UniProtKB-KW"/>
</dbReference>
<reference evidence="5 6" key="1">
    <citation type="submission" date="2016-11" db="EMBL/GenBank/DDBJ databases">
        <authorList>
            <person name="Varghese N."/>
            <person name="Submissions S."/>
        </authorList>
    </citation>
    <scope>NUCLEOTIDE SEQUENCE [LARGE SCALE GENOMIC DNA]</scope>
    <source>
        <strain evidence="5 6">FD</strain>
    </source>
</reference>
<dbReference type="GO" id="GO:0046872">
    <property type="term" value="F:metal ion binding"/>
    <property type="evidence" value="ECO:0007669"/>
    <property type="project" value="UniProtKB-KW"/>
</dbReference>
<dbReference type="Pfam" id="PF04432">
    <property type="entry name" value="FrhB_FdhB_C"/>
    <property type="match status" value="1"/>
</dbReference>
<dbReference type="PANTHER" id="PTHR43193">
    <property type="match status" value="1"/>
</dbReference>
<sequence>MINKIQIKECCGCTACKSICPQNAIQMKQNKEGFFYPVINENNCIECGFCTKVCQKTIKTSSNYPIETYAAFSKNEKIRSISSSGGIFGSIADYYLKNGYLVYGARFNESFEVIHAKVNKDVESFYGSKYVQSNLENVYISIKNELKDGKKILFIGTPCQVLGLNNFLKQKNCNKENLLLLDFICHGVPSPLILKNYLLELEKKYNSKIRKVSFRNKTYGWNLFSLKIEFYNNNTYIKNLKEDAYLQGFLKNLTLGESCYKCKANNFRSNSDITLGDYWGVEKFLKDYNYNDDKGVSLLLINTLKGKKLINILSNKIVKKDINLQDAIKYNPCIIKSVKRNKKRNKFFNDINNKKISVTSLMKFYTQITFKEKITKHMKQTIKNMLEG</sequence>
<evidence type="ECO:0000259" key="4">
    <source>
        <dbReference type="PROSITE" id="PS51379"/>
    </source>
</evidence>
<protein>
    <submittedName>
        <fullName evidence="5">Coenzyme F420-reducing hydrogenase, beta subunit</fullName>
    </submittedName>
</protein>
<proteinExistence type="predicted"/>
<accession>A0AB74F147</accession>
<gene>
    <name evidence="5" type="ORF">SAMN04515649_108146</name>
</gene>
<dbReference type="InterPro" id="IPR017896">
    <property type="entry name" value="4Fe4S_Fe-S-bd"/>
</dbReference>
<dbReference type="Pfam" id="PF12838">
    <property type="entry name" value="Fer4_7"/>
    <property type="match status" value="1"/>
</dbReference>
<keyword evidence="1" id="KW-0479">Metal-binding</keyword>
<dbReference type="InterPro" id="IPR017900">
    <property type="entry name" value="4Fe4S_Fe_S_CS"/>
</dbReference>
<dbReference type="PROSITE" id="PS00198">
    <property type="entry name" value="4FE4S_FER_1"/>
    <property type="match status" value="1"/>
</dbReference>
<organism evidence="5 6">
    <name type="scientific">Eubacterium callanderi</name>
    <dbReference type="NCBI Taxonomy" id="53442"/>
    <lineage>
        <taxon>Bacteria</taxon>
        <taxon>Bacillati</taxon>
        <taxon>Bacillota</taxon>
        <taxon>Clostridia</taxon>
        <taxon>Eubacteriales</taxon>
        <taxon>Eubacteriaceae</taxon>
        <taxon>Eubacterium</taxon>
    </lineage>
</organism>
<feature type="domain" description="4Fe-4S ferredoxin-type" evidence="4">
    <location>
        <begin position="35"/>
        <end position="64"/>
    </location>
</feature>
<evidence type="ECO:0000256" key="2">
    <source>
        <dbReference type="ARBA" id="ARBA00023004"/>
    </source>
</evidence>
<feature type="domain" description="4Fe-4S ferredoxin-type" evidence="4">
    <location>
        <begin position="1"/>
        <end position="30"/>
    </location>
</feature>
<dbReference type="EMBL" id="FRBP01000008">
    <property type="protein sequence ID" value="SHL85487.1"/>
    <property type="molecule type" value="Genomic_DNA"/>
</dbReference>
<dbReference type="AlphaFoldDB" id="A0AB74F147"/>
<dbReference type="PANTHER" id="PTHR43193:SF2">
    <property type="entry name" value="POLYFERREDOXIN PROTEIN FWDF"/>
    <property type="match status" value="1"/>
</dbReference>
<comment type="caution">
    <text evidence="5">The sequence shown here is derived from an EMBL/GenBank/DDBJ whole genome shotgun (WGS) entry which is preliminary data.</text>
</comment>
<dbReference type="SUPFAM" id="SSF54862">
    <property type="entry name" value="4Fe-4S ferredoxins"/>
    <property type="match status" value="1"/>
</dbReference>
<evidence type="ECO:0000313" key="5">
    <source>
        <dbReference type="EMBL" id="SHL85487.1"/>
    </source>
</evidence>
<dbReference type="PROSITE" id="PS51379">
    <property type="entry name" value="4FE4S_FER_2"/>
    <property type="match status" value="2"/>
</dbReference>
<dbReference type="InterPro" id="IPR007525">
    <property type="entry name" value="FrhB_FdhB_C"/>
</dbReference>
<evidence type="ECO:0000256" key="1">
    <source>
        <dbReference type="ARBA" id="ARBA00022723"/>
    </source>
</evidence>
<keyword evidence="3" id="KW-0411">Iron-sulfur</keyword>
<evidence type="ECO:0000313" key="6">
    <source>
        <dbReference type="Proteomes" id="UP000184012"/>
    </source>
</evidence>
<dbReference type="Proteomes" id="UP000184012">
    <property type="component" value="Unassembled WGS sequence"/>
</dbReference>
<dbReference type="GeneID" id="68363128"/>
<dbReference type="InterPro" id="IPR052977">
    <property type="entry name" value="Polyferredoxin-like_ET"/>
</dbReference>
<dbReference type="Gene3D" id="3.30.70.20">
    <property type="match status" value="1"/>
</dbReference>